<dbReference type="PANTHER" id="PTHR30093:SF34">
    <property type="entry name" value="PREPILIN PEPTIDASE-DEPENDENT PROTEIN D"/>
    <property type="match status" value="1"/>
</dbReference>
<keyword evidence="4" id="KW-0812">Transmembrane</keyword>
<dbReference type="InterPro" id="IPR045584">
    <property type="entry name" value="Pilin-like"/>
</dbReference>
<dbReference type="KEGG" id="xbo:XBJ1_3459"/>
<dbReference type="PANTHER" id="PTHR30093">
    <property type="entry name" value="GENERAL SECRETION PATHWAY PROTEIN G"/>
    <property type="match status" value="1"/>
</dbReference>
<dbReference type="Proteomes" id="UP000002045">
    <property type="component" value="Chromosome"/>
</dbReference>
<dbReference type="Pfam" id="PF07963">
    <property type="entry name" value="N_methyl"/>
    <property type="match status" value="1"/>
</dbReference>
<evidence type="ECO:0000313" key="5">
    <source>
        <dbReference type="EMBL" id="CBJ82577.1"/>
    </source>
</evidence>
<dbReference type="GO" id="GO:0044096">
    <property type="term" value="C:type IV pilus"/>
    <property type="evidence" value="ECO:0007669"/>
    <property type="project" value="TreeGrafter"/>
</dbReference>
<comment type="similarity">
    <text evidence="2">Belongs to the N-Me-Phe pilin family.</text>
</comment>
<evidence type="ECO:0000256" key="2">
    <source>
        <dbReference type="ARBA" id="ARBA00005233"/>
    </source>
</evidence>
<keyword evidence="4" id="KW-1133">Transmembrane helix</keyword>
<reference evidence="5" key="1">
    <citation type="journal article" date="2011" name="PLoS ONE">
        <title>The entomopathogenic bacterial endosymbionts xenorhabdus and photorhabdus: convergent lifestyles from divergent genomes.</title>
        <authorList>
            <person name="Chaston J.M."/>
            <person name="Suen G."/>
            <person name="Tucker S.L."/>
            <person name="Andersen A.W."/>
            <person name="Bhasin A."/>
            <person name="Bode E."/>
            <person name="Bode H.B."/>
            <person name="Brachmann A.O."/>
            <person name="Cowles C.E."/>
            <person name="Cowles K.N."/>
            <person name="Darby C."/>
            <person name="de Leon L."/>
            <person name="Drace K."/>
            <person name="Du Z."/>
            <person name="Givaudan A."/>
            <person name="Herbert Tran E.E."/>
            <person name="Jewell K.A."/>
            <person name="Knack J.J."/>
            <person name="Krasomil-Osterfeld K.C."/>
            <person name="Kukor R."/>
            <person name="Lanois A."/>
            <person name="Latreille P."/>
            <person name="Leimgruber N.K."/>
            <person name="Lipke C.M."/>
            <person name="Liu R."/>
            <person name="Lu X."/>
            <person name="Martens E.C."/>
            <person name="Marri P.R."/>
            <person name="Medigue C."/>
            <person name="Menard M.L."/>
            <person name="Miller N.M."/>
            <person name="Morales-Soto N."/>
            <person name="Norton S."/>
            <person name="Ogier J.C."/>
            <person name="Orchard S.S."/>
            <person name="Park D."/>
            <person name="Park Y."/>
            <person name="Qurollo B.A."/>
            <person name="Sugar D.R."/>
            <person name="Richards G.R."/>
            <person name="Rouy Z."/>
            <person name="Slominski B."/>
            <person name="Slominski K."/>
            <person name="Snyder H."/>
            <person name="Tjaden B.C."/>
            <person name="van der Hoeven R."/>
            <person name="Welch R.D."/>
            <person name="Wheeler C."/>
            <person name="Xiang B."/>
            <person name="Barbazuk B."/>
            <person name="Gaudriault S."/>
            <person name="Goodner B."/>
            <person name="Slater S.C."/>
            <person name="Forst S."/>
            <person name="Goldman B.S."/>
            <person name="Goodrich-Blair H."/>
        </authorList>
    </citation>
    <scope>NUCLEOTIDE SEQUENCE [LARGE SCALE GENOMIC DNA]</scope>
    <source>
        <strain evidence="5">SS-2004</strain>
    </source>
</reference>
<sequence>MPTSIGDHAPYHEKTHKGGRMNQQGFTLMELMVVMAIVSILGAIAIPSYQGYIQKAALTDMLQTIVPYKSGVELCRFETENYKDCNTGHASIPSGHNSRYISTVTVKDGEIIIVGQQNLNGLTTTLKPTQDTKTGVIYWRTICDTKNESLKLKCQETFKF</sequence>
<keyword evidence="3" id="KW-0488">Methylation</keyword>
<dbReference type="SUPFAM" id="SSF54523">
    <property type="entry name" value="Pili subunits"/>
    <property type="match status" value="1"/>
</dbReference>
<dbReference type="EMBL" id="FN667741">
    <property type="protein sequence ID" value="CBJ82577.1"/>
    <property type="molecule type" value="Genomic_DNA"/>
</dbReference>
<evidence type="ECO:0000256" key="1">
    <source>
        <dbReference type="ARBA" id="ARBA00004167"/>
    </source>
</evidence>
<feature type="transmembrane region" description="Helical" evidence="4">
    <location>
        <begin position="26"/>
        <end position="46"/>
    </location>
</feature>
<name>D3V4J8_XENBS</name>
<evidence type="ECO:0000256" key="3">
    <source>
        <dbReference type="ARBA" id="ARBA00022481"/>
    </source>
</evidence>
<dbReference type="InterPro" id="IPR012902">
    <property type="entry name" value="N_methyl_site"/>
</dbReference>
<keyword evidence="4" id="KW-0472">Membrane</keyword>
<dbReference type="GO" id="GO:0016020">
    <property type="term" value="C:membrane"/>
    <property type="evidence" value="ECO:0007669"/>
    <property type="project" value="UniProtKB-SubCell"/>
</dbReference>
<proteinExistence type="inferred from homology"/>
<dbReference type="GO" id="GO:0043107">
    <property type="term" value="P:type IV pilus-dependent motility"/>
    <property type="evidence" value="ECO:0007669"/>
    <property type="project" value="TreeGrafter"/>
</dbReference>
<dbReference type="eggNOG" id="COG4969">
    <property type="taxonomic scope" value="Bacteria"/>
</dbReference>
<evidence type="ECO:0000256" key="4">
    <source>
        <dbReference type="SAM" id="Phobius"/>
    </source>
</evidence>
<gene>
    <name evidence="5" type="primary">ppdD</name>
    <name evidence="5" type="ordered locus">XBJ1_3459</name>
</gene>
<dbReference type="Gene3D" id="3.30.700.10">
    <property type="entry name" value="Glycoprotein, Type 4 Pilin"/>
    <property type="match status" value="1"/>
</dbReference>
<dbReference type="AlphaFoldDB" id="D3V4J8"/>
<evidence type="ECO:0000313" key="6">
    <source>
        <dbReference type="Proteomes" id="UP000002045"/>
    </source>
</evidence>
<organism evidence="5 6">
    <name type="scientific">Xenorhabdus bovienii (strain SS-2004)</name>
    <name type="common">Xenorhabdus nematophila subsp. bovienii</name>
    <dbReference type="NCBI Taxonomy" id="406818"/>
    <lineage>
        <taxon>Bacteria</taxon>
        <taxon>Pseudomonadati</taxon>
        <taxon>Pseudomonadota</taxon>
        <taxon>Gammaproteobacteria</taxon>
        <taxon>Enterobacterales</taxon>
        <taxon>Morganellaceae</taxon>
        <taxon>Xenorhabdus</taxon>
    </lineage>
</organism>
<dbReference type="NCBIfam" id="NF007862">
    <property type="entry name" value="PRK10574.1"/>
    <property type="match status" value="1"/>
</dbReference>
<dbReference type="STRING" id="406818.XBJ1_3459"/>
<dbReference type="HOGENOM" id="CLU_091705_4_1_6"/>
<comment type="subcellular location">
    <subcellularLocation>
        <location evidence="1">Membrane</location>
        <topology evidence="1">Single-pass membrane protein</topology>
    </subcellularLocation>
</comment>
<protein>
    <submittedName>
        <fullName evidence="5">Putative major component of type IV pilin, prelipin peptidase-dependent protein</fullName>
    </submittedName>
</protein>
<accession>D3V4J8</accession>
<dbReference type="NCBIfam" id="TIGR02532">
    <property type="entry name" value="IV_pilin_GFxxxE"/>
    <property type="match status" value="1"/>
</dbReference>